<organism evidence="2 3">
    <name type="scientific">Sorangium cellulosum</name>
    <name type="common">Polyangium cellulosum</name>
    <dbReference type="NCBI Taxonomy" id="56"/>
    <lineage>
        <taxon>Bacteria</taxon>
        <taxon>Pseudomonadati</taxon>
        <taxon>Myxococcota</taxon>
        <taxon>Polyangia</taxon>
        <taxon>Polyangiales</taxon>
        <taxon>Polyangiaceae</taxon>
        <taxon>Sorangium</taxon>
    </lineage>
</organism>
<reference evidence="2 3" key="1">
    <citation type="submission" date="2014-02" db="EMBL/GenBank/DDBJ databases">
        <title>The small core and large imbalanced accessory genome model reveals a collaborative survival strategy of Sorangium cellulosum strains in nature.</title>
        <authorList>
            <person name="Han K."/>
            <person name="Peng R."/>
            <person name="Blom J."/>
            <person name="Li Y.-Z."/>
        </authorList>
    </citation>
    <scope>NUCLEOTIDE SEQUENCE [LARGE SCALE GENOMIC DNA]</scope>
    <source>
        <strain evidence="2 3">So0011-07</strain>
    </source>
</reference>
<name>A0A150R6W6_SORCE</name>
<comment type="caution">
    <text evidence="2">The sequence shown here is derived from an EMBL/GenBank/DDBJ whole genome shotgun (WGS) entry which is preliminary data.</text>
</comment>
<evidence type="ECO:0000313" key="3">
    <source>
        <dbReference type="Proteomes" id="UP000075635"/>
    </source>
</evidence>
<proteinExistence type="predicted"/>
<dbReference type="EMBL" id="JEMB01003065">
    <property type="protein sequence ID" value="KYF75987.1"/>
    <property type="molecule type" value="Genomic_DNA"/>
</dbReference>
<dbReference type="Proteomes" id="UP000075635">
    <property type="component" value="Unassembled WGS sequence"/>
</dbReference>
<protein>
    <submittedName>
        <fullName evidence="2">Uncharacterized protein</fullName>
    </submittedName>
</protein>
<evidence type="ECO:0000313" key="2">
    <source>
        <dbReference type="EMBL" id="KYF75987.1"/>
    </source>
</evidence>
<accession>A0A150R6W6</accession>
<gene>
    <name evidence="2" type="ORF">BE17_49040</name>
</gene>
<sequence>MVPHFAAGLFGLLPLVVFPLFGFDPPGDAGGGSQVSGDPEPEDPASPGDSAPRYFYSISCIEGSTGKKTFHSEDEFCTALRAEQVCSESAAFFALLQGCP</sequence>
<feature type="region of interest" description="Disordered" evidence="1">
    <location>
        <begin position="28"/>
        <end position="51"/>
    </location>
</feature>
<dbReference type="AlphaFoldDB" id="A0A150R6W6"/>
<evidence type="ECO:0000256" key="1">
    <source>
        <dbReference type="SAM" id="MobiDB-lite"/>
    </source>
</evidence>